<reference evidence="1 2" key="1">
    <citation type="submission" date="2020-06" db="EMBL/GenBank/DDBJ databases">
        <title>Dyadobacter sandarakinus sp. nov., isolated from the soil of the Arctic Yellow River Station.</title>
        <authorList>
            <person name="Zhang Y."/>
            <person name="Peng F."/>
        </authorList>
    </citation>
    <scope>NUCLEOTIDE SEQUENCE [LARGE SCALE GENOMIC DNA]</scope>
    <source>
        <strain evidence="1 2">Q3-56</strain>
    </source>
</reference>
<sequence>MVTLENKDLQLTKAGFLKIFDKHRASGMTIQDAYYAVVDYCRDNGYDAKYSTFESFKTRALYAAKPKSAHRIP</sequence>
<name>A0ABX7I2D7_9BACT</name>
<evidence type="ECO:0000313" key="2">
    <source>
        <dbReference type="Proteomes" id="UP000612680"/>
    </source>
</evidence>
<dbReference type="Proteomes" id="UP000612680">
    <property type="component" value="Chromosome"/>
</dbReference>
<accession>A0ABX7I2D7</accession>
<dbReference type="EMBL" id="CP056775">
    <property type="protein sequence ID" value="QRQ99706.1"/>
    <property type="molecule type" value="Genomic_DNA"/>
</dbReference>
<proteinExistence type="predicted"/>
<dbReference type="RefSeq" id="WP_204660467.1">
    <property type="nucleotide sequence ID" value="NZ_CP056775.1"/>
</dbReference>
<organism evidence="1 2">
    <name type="scientific">Dyadobacter sandarakinus</name>
    <dbReference type="NCBI Taxonomy" id="2747268"/>
    <lineage>
        <taxon>Bacteria</taxon>
        <taxon>Pseudomonadati</taxon>
        <taxon>Bacteroidota</taxon>
        <taxon>Cytophagia</taxon>
        <taxon>Cytophagales</taxon>
        <taxon>Spirosomataceae</taxon>
        <taxon>Dyadobacter</taxon>
    </lineage>
</organism>
<keyword evidence="2" id="KW-1185">Reference proteome</keyword>
<evidence type="ECO:0008006" key="3">
    <source>
        <dbReference type="Google" id="ProtNLM"/>
    </source>
</evidence>
<protein>
    <recommendedName>
        <fullName evidence="3">Phage integrase SAM-like domain-containing protein</fullName>
    </recommendedName>
</protein>
<gene>
    <name evidence="1" type="ORF">HWI92_01640</name>
</gene>
<evidence type="ECO:0000313" key="1">
    <source>
        <dbReference type="EMBL" id="QRQ99706.1"/>
    </source>
</evidence>